<dbReference type="Proteomes" id="UP000652761">
    <property type="component" value="Unassembled WGS sequence"/>
</dbReference>
<dbReference type="OrthoDB" id="780812at2759"/>
<feature type="compositionally biased region" description="Polar residues" evidence="1">
    <location>
        <begin position="62"/>
        <end position="72"/>
    </location>
</feature>
<sequence length="120" mass="13142">MEAINNAPSVQGWQSRVGWLGRPQPIPTLSRGRLGLSRDSELCKPVLWVGRCSPPRVGSPGANLTQSRPTQRLRSESADSAIHASISQGILDTWKYFSSIVAEATSWIWLQSTMVNAPMP</sequence>
<organism evidence="2 3">
    <name type="scientific">Colocasia esculenta</name>
    <name type="common">Wild taro</name>
    <name type="synonym">Arum esculentum</name>
    <dbReference type="NCBI Taxonomy" id="4460"/>
    <lineage>
        <taxon>Eukaryota</taxon>
        <taxon>Viridiplantae</taxon>
        <taxon>Streptophyta</taxon>
        <taxon>Embryophyta</taxon>
        <taxon>Tracheophyta</taxon>
        <taxon>Spermatophyta</taxon>
        <taxon>Magnoliopsida</taxon>
        <taxon>Liliopsida</taxon>
        <taxon>Araceae</taxon>
        <taxon>Aroideae</taxon>
        <taxon>Colocasieae</taxon>
        <taxon>Colocasia</taxon>
    </lineage>
</organism>
<gene>
    <name evidence="2" type="ORF">Taro_013485</name>
</gene>
<accession>A0A843UG22</accession>
<name>A0A843UG22_COLES</name>
<proteinExistence type="predicted"/>
<comment type="caution">
    <text evidence="2">The sequence shown here is derived from an EMBL/GenBank/DDBJ whole genome shotgun (WGS) entry which is preliminary data.</text>
</comment>
<evidence type="ECO:0000313" key="3">
    <source>
        <dbReference type="Proteomes" id="UP000652761"/>
    </source>
</evidence>
<keyword evidence="3" id="KW-1185">Reference proteome</keyword>
<protein>
    <submittedName>
        <fullName evidence="2">Uncharacterized protein</fullName>
    </submittedName>
</protein>
<feature type="region of interest" description="Disordered" evidence="1">
    <location>
        <begin position="54"/>
        <end position="76"/>
    </location>
</feature>
<dbReference type="AlphaFoldDB" id="A0A843UG22"/>
<evidence type="ECO:0000313" key="2">
    <source>
        <dbReference type="EMBL" id="MQL81016.1"/>
    </source>
</evidence>
<dbReference type="EMBL" id="NMUH01000541">
    <property type="protein sequence ID" value="MQL81016.1"/>
    <property type="molecule type" value="Genomic_DNA"/>
</dbReference>
<reference evidence="2" key="1">
    <citation type="submission" date="2017-07" db="EMBL/GenBank/DDBJ databases">
        <title>Taro Niue Genome Assembly and Annotation.</title>
        <authorList>
            <person name="Atibalentja N."/>
            <person name="Keating K."/>
            <person name="Fields C.J."/>
        </authorList>
    </citation>
    <scope>NUCLEOTIDE SEQUENCE</scope>
    <source>
        <strain evidence="2">Niue_2</strain>
        <tissue evidence="2">Leaf</tissue>
    </source>
</reference>
<evidence type="ECO:0000256" key="1">
    <source>
        <dbReference type="SAM" id="MobiDB-lite"/>
    </source>
</evidence>